<keyword evidence="8" id="KW-1185">Reference proteome</keyword>
<feature type="active site" description="Charge relay system" evidence="5">
    <location>
        <position position="429"/>
    </location>
</feature>
<evidence type="ECO:0000313" key="8">
    <source>
        <dbReference type="Proteomes" id="UP001594351"/>
    </source>
</evidence>
<sequence length="552" mass="59913">MTSKMRFIGAIFISLCILLSGFAFFTHSVFSQDEISVTAAIPPAIYWVFFNDKGLFDEGAYQTALARERLTLTPRVKWRRSKTMGDRIVDFKDLPVSVPYKMEIKRAGINIRHESRWLNAVSCGLTRAQIEKLAALDFIKAIKPIGLYRRQPFTDMIAQSHPTDDHYSSLKRFVLPYDYGYSLAQVAQINVTAAHYLGFSGLGVIVSMLDTGYRTTHQAIAGRTIIGEWDFINNDGVTMDESGDPPEQHRHGTATLSTLGGFAAGTLIGPAFNAAFLLAKTENTAYELPIEEDHWVAALEWAERNGADIVSSSLAYLFFDDGSGYSYDDLDGQTAVTTRAASSAAERGILVVNAMGNDGPAPKTLMAPADAFNILACGAVDANGYIADFSSRGPTADGRTKPEVVARGVQTHCASSNSDSEYFALNGTSLSTPLIAGAAALVLEAHPDWTPLQVRQALMQSGAAALEPGDTYGWGLIDVVAAIYQFPAGINPLDADFSERIDGLDLIMFSKAYGSSTNDELYDEQLDIGNDGEIGDLEIQLLQLYAGQVLDR</sequence>
<feature type="domain" description="Peptidase S8/S53" evidence="6">
    <location>
        <begin position="203"/>
        <end position="475"/>
    </location>
</feature>
<evidence type="ECO:0000256" key="1">
    <source>
        <dbReference type="ARBA" id="ARBA00011073"/>
    </source>
</evidence>
<evidence type="ECO:0000259" key="6">
    <source>
        <dbReference type="Pfam" id="PF00082"/>
    </source>
</evidence>
<dbReference type="InterPro" id="IPR023828">
    <property type="entry name" value="Peptidase_S8_Ser-AS"/>
</dbReference>
<name>A0ABV6YRL1_UNCC1</name>
<dbReference type="SUPFAM" id="SSF52743">
    <property type="entry name" value="Subtilisin-like"/>
    <property type="match status" value="1"/>
</dbReference>
<organism evidence="7 8">
    <name type="scientific">candidate division CSSED10-310 bacterium</name>
    <dbReference type="NCBI Taxonomy" id="2855610"/>
    <lineage>
        <taxon>Bacteria</taxon>
        <taxon>Bacteria division CSSED10-310</taxon>
    </lineage>
</organism>
<gene>
    <name evidence="7" type="ORF">ACFL27_01415</name>
</gene>
<reference evidence="7 8" key="1">
    <citation type="submission" date="2024-09" db="EMBL/GenBank/DDBJ databases">
        <title>Laminarin stimulates single cell rates of sulfate reduction while oxygen inhibits transcriptomic activity in coastal marine sediment.</title>
        <authorList>
            <person name="Lindsay M."/>
            <person name="Orcutt B."/>
            <person name="Emerson D."/>
            <person name="Stepanauskas R."/>
            <person name="D'Angelo T."/>
        </authorList>
    </citation>
    <scope>NUCLEOTIDE SEQUENCE [LARGE SCALE GENOMIC DNA]</scope>
    <source>
        <strain evidence="7">SAG AM-311-K15</strain>
    </source>
</reference>
<dbReference type="PANTHER" id="PTHR43806:SF67">
    <property type="entry name" value="EGF-LIKE DOMAIN-CONTAINING PROTEIN"/>
    <property type="match status" value="1"/>
</dbReference>
<comment type="similarity">
    <text evidence="1 5">Belongs to the peptidase S8 family.</text>
</comment>
<dbReference type="InterPro" id="IPR036852">
    <property type="entry name" value="Peptidase_S8/S53_dom_sf"/>
</dbReference>
<accession>A0ABV6YRL1</accession>
<dbReference type="InterPro" id="IPR000209">
    <property type="entry name" value="Peptidase_S8/S53_dom"/>
</dbReference>
<dbReference type="Proteomes" id="UP001594351">
    <property type="component" value="Unassembled WGS sequence"/>
</dbReference>
<dbReference type="InterPro" id="IPR015500">
    <property type="entry name" value="Peptidase_S8_subtilisin-rel"/>
</dbReference>
<dbReference type="PIRSF" id="PIRSF037903">
    <property type="entry name" value="Subtilisin_rel_GFO_2223"/>
    <property type="match status" value="1"/>
</dbReference>
<dbReference type="PRINTS" id="PR00723">
    <property type="entry name" value="SUBTILISIN"/>
</dbReference>
<evidence type="ECO:0000256" key="5">
    <source>
        <dbReference type="PROSITE-ProRule" id="PRU01240"/>
    </source>
</evidence>
<feature type="active site" description="Charge relay system" evidence="5">
    <location>
        <position position="210"/>
    </location>
</feature>
<keyword evidence="3 5" id="KW-0378">Hydrolase</keyword>
<dbReference type="Gene3D" id="3.40.50.200">
    <property type="entry name" value="Peptidase S8/S53 domain"/>
    <property type="match status" value="1"/>
</dbReference>
<dbReference type="InterPro" id="IPR036439">
    <property type="entry name" value="Dockerin_dom_sf"/>
</dbReference>
<comment type="caution">
    <text evidence="7">The sequence shown here is derived from an EMBL/GenBank/DDBJ whole genome shotgun (WGS) entry which is preliminary data.</text>
</comment>
<dbReference type="PANTHER" id="PTHR43806">
    <property type="entry name" value="PEPTIDASE S8"/>
    <property type="match status" value="1"/>
</dbReference>
<dbReference type="InterPro" id="IPR050131">
    <property type="entry name" value="Peptidase_S8_subtilisin-like"/>
</dbReference>
<dbReference type="EMBL" id="JBHPBY010000009">
    <property type="protein sequence ID" value="MFC1848840.1"/>
    <property type="molecule type" value="Genomic_DNA"/>
</dbReference>
<dbReference type="InterPro" id="IPR017317">
    <property type="entry name" value="Pept_S8_subtilisin_bacteroid-2"/>
</dbReference>
<evidence type="ECO:0000256" key="3">
    <source>
        <dbReference type="ARBA" id="ARBA00022801"/>
    </source>
</evidence>
<feature type="active site" description="Charge relay system" evidence="5">
    <location>
        <position position="251"/>
    </location>
</feature>
<proteinExistence type="inferred from homology"/>
<protein>
    <submittedName>
        <fullName evidence="7">S8 family serine peptidase</fullName>
    </submittedName>
</protein>
<dbReference type="Pfam" id="PF00082">
    <property type="entry name" value="Peptidase_S8"/>
    <property type="match status" value="1"/>
</dbReference>
<evidence type="ECO:0000256" key="2">
    <source>
        <dbReference type="ARBA" id="ARBA00022670"/>
    </source>
</evidence>
<dbReference type="PROSITE" id="PS00138">
    <property type="entry name" value="SUBTILASE_SER"/>
    <property type="match status" value="1"/>
</dbReference>
<dbReference type="Gene3D" id="1.10.1330.10">
    <property type="entry name" value="Dockerin domain"/>
    <property type="match status" value="1"/>
</dbReference>
<keyword evidence="4 5" id="KW-0720">Serine protease</keyword>
<evidence type="ECO:0000313" key="7">
    <source>
        <dbReference type="EMBL" id="MFC1848840.1"/>
    </source>
</evidence>
<keyword evidence="2 5" id="KW-0645">Protease</keyword>
<evidence type="ECO:0000256" key="4">
    <source>
        <dbReference type="ARBA" id="ARBA00022825"/>
    </source>
</evidence>
<dbReference type="PROSITE" id="PS51892">
    <property type="entry name" value="SUBTILASE"/>
    <property type="match status" value="1"/>
</dbReference>